<comment type="subcellular location">
    <subcellularLocation>
        <location evidence="1">Cell inner membrane</location>
        <topology evidence="1">Multi-pass membrane protein</topology>
    </subcellularLocation>
</comment>
<evidence type="ECO:0000256" key="16">
    <source>
        <dbReference type="SAM" id="Coils"/>
    </source>
</evidence>
<name>A0A9D8PPM7_9DELT</name>
<dbReference type="InterPro" id="IPR050445">
    <property type="entry name" value="Bact_polysacc_biosynth/exp"/>
</dbReference>
<reference evidence="21" key="2">
    <citation type="submission" date="2021-01" db="EMBL/GenBank/DDBJ databases">
        <authorList>
            <person name="Hahn C.R."/>
            <person name="Youssef N.H."/>
            <person name="Elshahed M."/>
        </authorList>
    </citation>
    <scope>NUCLEOTIDE SEQUENCE</scope>
    <source>
        <strain evidence="21">Zod_Metabat.24</strain>
    </source>
</reference>
<evidence type="ECO:0000256" key="3">
    <source>
        <dbReference type="ARBA" id="ARBA00008883"/>
    </source>
</evidence>
<dbReference type="GO" id="GO:0005524">
    <property type="term" value="F:ATP binding"/>
    <property type="evidence" value="ECO:0007669"/>
    <property type="project" value="UniProtKB-KW"/>
</dbReference>
<feature type="transmembrane region" description="Helical" evidence="17">
    <location>
        <begin position="402"/>
        <end position="423"/>
    </location>
</feature>
<feature type="domain" description="Polysaccharide chain length determinant N-terminal" evidence="18">
    <location>
        <begin position="5"/>
        <end position="94"/>
    </location>
</feature>
<gene>
    <name evidence="21" type="ORF">JW984_08775</name>
</gene>
<dbReference type="EMBL" id="JAFGIX010000046">
    <property type="protein sequence ID" value="MBN1573272.1"/>
    <property type="molecule type" value="Genomic_DNA"/>
</dbReference>
<evidence type="ECO:0000259" key="18">
    <source>
        <dbReference type="Pfam" id="PF02706"/>
    </source>
</evidence>
<feature type="transmembrane region" description="Helical" evidence="17">
    <location>
        <begin position="21"/>
        <end position="39"/>
    </location>
</feature>
<keyword evidence="12 17" id="KW-1133">Transmembrane helix</keyword>
<dbReference type="SUPFAM" id="SSF52540">
    <property type="entry name" value="P-loop containing nucleoside triphosphate hydrolases"/>
    <property type="match status" value="1"/>
</dbReference>
<dbReference type="Gene3D" id="3.40.50.300">
    <property type="entry name" value="P-loop containing nucleotide triphosphate hydrolases"/>
    <property type="match status" value="1"/>
</dbReference>
<comment type="similarity">
    <text evidence="2">Belongs to the CpsD/CapB family.</text>
</comment>
<dbReference type="Pfam" id="PF02706">
    <property type="entry name" value="Wzz"/>
    <property type="match status" value="1"/>
</dbReference>
<evidence type="ECO:0000256" key="2">
    <source>
        <dbReference type="ARBA" id="ARBA00007316"/>
    </source>
</evidence>
<evidence type="ECO:0000259" key="19">
    <source>
        <dbReference type="Pfam" id="PF13614"/>
    </source>
</evidence>
<feature type="coiled-coil region" evidence="16">
    <location>
        <begin position="172"/>
        <end position="213"/>
    </location>
</feature>
<feature type="domain" description="Tyrosine-protein kinase G-rich" evidence="20">
    <location>
        <begin position="349"/>
        <end position="425"/>
    </location>
</feature>
<evidence type="ECO:0000313" key="21">
    <source>
        <dbReference type="EMBL" id="MBN1573272.1"/>
    </source>
</evidence>
<evidence type="ECO:0000256" key="12">
    <source>
        <dbReference type="ARBA" id="ARBA00022989"/>
    </source>
</evidence>
<evidence type="ECO:0000259" key="20">
    <source>
        <dbReference type="Pfam" id="PF13807"/>
    </source>
</evidence>
<keyword evidence="16" id="KW-0175">Coiled coil</keyword>
<dbReference type="InterPro" id="IPR003856">
    <property type="entry name" value="LPS_length_determ_N"/>
</dbReference>
<evidence type="ECO:0000256" key="8">
    <source>
        <dbReference type="ARBA" id="ARBA00022692"/>
    </source>
</evidence>
<dbReference type="PANTHER" id="PTHR32309">
    <property type="entry name" value="TYROSINE-PROTEIN KINASE"/>
    <property type="match status" value="1"/>
</dbReference>
<evidence type="ECO:0000256" key="11">
    <source>
        <dbReference type="ARBA" id="ARBA00022840"/>
    </source>
</evidence>
<keyword evidence="9" id="KW-0547">Nucleotide-binding</keyword>
<evidence type="ECO:0000256" key="4">
    <source>
        <dbReference type="ARBA" id="ARBA00011903"/>
    </source>
</evidence>
<evidence type="ECO:0000256" key="14">
    <source>
        <dbReference type="ARBA" id="ARBA00023137"/>
    </source>
</evidence>
<reference evidence="21" key="1">
    <citation type="journal article" date="2021" name="Environ. Microbiol.">
        <title>Genomic characterization of three novel Desulfobacterota classes expand the metabolic and phylogenetic diversity of the phylum.</title>
        <authorList>
            <person name="Murphy C.L."/>
            <person name="Biggerstaff J."/>
            <person name="Eichhorn A."/>
            <person name="Ewing E."/>
            <person name="Shahan R."/>
            <person name="Soriano D."/>
            <person name="Stewart S."/>
            <person name="VanMol K."/>
            <person name="Walker R."/>
            <person name="Walters P."/>
            <person name="Elshahed M.S."/>
            <person name="Youssef N.H."/>
        </authorList>
    </citation>
    <scope>NUCLEOTIDE SEQUENCE</scope>
    <source>
        <strain evidence="21">Zod_Metabat.24</strain>
    </source>
</reference>
<comment type="catalytic activity">
    <reaction evidence="15">
        <text>L-tyrosyl-[protein] + ATP = O-phospho-L-tyrosyl-[protein] + ADP + H(+)</text>
        <dbReference type="Rhea" id="RHEA:10596"/>
        <dbReference type="Rhea" id="RHEA-COMP:10136"/>
        <dbReference type="Rhea" id="RHEA-COMP:20101"/>
        <dbReference type="ChEBI" id="CHEBI:15378"/>
        <dbReference type="ChEBI" id="CHEBI:30616"/>
        <dbReference type="ChEBI" id="CHEBI:46858"/>
        <dbReference type="ChEBI" id="CHEBI:61978"/>
        <dbReference type="ChEBI" id="CHEBI:456216"/>
        <dbReference type="EC" id="2.7.10.2"/>
    </reaction>
</comment>
<dbReference type="GO" id="GO:0005886">
    <property type="term" value="C:plasma membrane"/>
    <property type="evidence" value="ECO:0007669"/>
    <property type="project" value="UniProtKB-SubCell"/>
</dbReference>
<evidence type="ECO:0000256" key="10">
    <source>
        <dbReference type="ARBA" id="ARBA00022777"/>
    </source>
</evidence>
<proteinExistence type="inferred from homology"/>
<dbReference type="AlphaFoldDB" id="A0A9D8PPM7"/>
<evidence type="ECO:0000256" key="5">
    <source>
        <dbReference type="ARBA" id="ARBA00022475"/>
    </source>
</evidence>
<dbReference type="NCBIfam" id="TIGR01007">
    <property type="entry name" value="eps_fam"/>
    <property type="match status" value="1"/>
</dbReference>
<feature type="domain" description="AAA" evidence="19">
    <location>
        <begin position="518"/>
        <end position="649"/>
    </location>
</feature>
<organism evidence="21 22">
    <name type="scientific">Candidatus Zymogenus saltonus</name>
    <dbReference type="NCBI Taxonomy" id="2844893"/>
    <lineage>
        <taxon>Bacteria</taxon>
        <taxon>Deltaproteobacteria</taxon>
        <taxon>Candidatus Zymogenia</taxon>
        <taxon>Candidatus Zymogeniales</taxon>
        <taxon>Candidatus Zymogenaceae</taxon>
        <taxon>Candidatus Zymogenus</taxon>
    </lineage>
</organism>
<dbReference type="InterPro" id="IPR025669">
    <property type="entry name" value="AAA_dom"/>
</dbReference>
<keyword evidence="10" id="KW-0418">Kinase</keyword>
<evidence type="ECO:0000256" key="15">
    <source>
        <dbReference type="ARBA" id="ARBA00051245"/>
    </source>
</evidence>
<evidence type="ECO:0000256" key="6">
    <source>
        <dbReference type="ARBA" id="ARBA00022519"/>
    </source>
</evidence>
<dbReference type="CDD" id="cd05387">
    <property type="entry name" value="BY-kinase"/>
    <property type="match status" value="1"/>
</dbReference>
<evidence type="ECO:0000313" key="22">
    <source>
        <dbReference type="Proteomes" id="UP000809273"/>
    </source>
</evidence>
<dbReference type="PANTHER" id="PTHR32309:SF13">
    <property type="entry name" value="FERRIC ENTEROBACTIN TRANSPORT PROTEIN FEPE"/>
    <property type="match status" value="1"/>
</dbReference>
<comment type="similarity">
    <text evidence="3">Belongs to the etk/wzc family.</text>
</comment>
<keyword evidence="11" id="KW-0067">ATP-binding</keyword>
<sequence length="755" mass="85817">MAQYEIQLKDLIRIVRKRKNIIIFSTVTLSVLSFLFALIQSPPPMYKAVAKVKYDSSRSLVGMMPSFYYSPYSNIKSQTKIITSFPVLKEAAKEVGLISIGDMSEEQENDTILHSKEHMSNISMIEAAVKAEPEEGTDIINITVIYKDPVMAADIANALAKSYKEYNIKLKNEQTIKTKEFIEKQLKELSRRLNKAEDELKDFQNKKEIVSLDSQALMDLKALDDLQRKHEALNRENQTLVYYRSNLSSKGSSGNMFQLREIDRDSTLNRYNLELQELLIERDKYLTTYTERHPKVVDVNNKISKLRGSIRSDIYARIETNKKDMEILKKDIEKYKEKTAEYPNDSLTLVRLEREVELQSGLFSELNSKYQEILIQESGKIVEVSEVTPALVNEKRVNPPKIGSSFFMGLFIGLFLGIFFAIVRENMDTSIGTIEDVESYLEIPVLGVIPYVASIKGVPGEEEAKEKEGDSEPPLVFLMNPKSQVVEAYRSLRTNILFINQEKGTKTFMVTSSSLQEGKTINCINIAVTLAQGGYRTLLVEADMRRGTIGKIFGIEKSPGLSDIILSSRNWKEVKRDINDILLGGIDMDVLIKSPELSNFNIITSGTFPINPSELINSQQMSKFIEEVKESYDFVIFDSTPVLPVTDAVLLSQKIEGVILLYEVGKIARGVLKRSKLHLEAVKANVVGVILNGVRPEYGPDYYEYHYQYYYSEEKESPKPKDLAALKEMITKENMMYLLNSAKNGISNLFKRKTK</sequence>
<accession>A0A9D8PPM7</accession>
<evidence type="ECO:0000256" key="9">
    <source>
        <dbReference type="ARBA" id="ARBA00022741"/>
    </source>
</evidence>
<comment type="caution">
    <text evidence="21">The sequence shown here is derived from an EMBL/GenBank/DDBJ whole genome shotgun (WGS) entry which is preliminary data.</text>
</comment>
<evidence type="ECO:0000256" key="17">
    <source>
        <dbReference type="SAM" id="Phobius"/>
    </source>
</evidence>
<keyword evidence="14" id="KW-0829">Tyrosine-protein kinase</keyword>
<keyword evidence="5" id="KW-1003">Cell membrane</keyword>
<dbReference type="Pfam" id="PF13614">
    <property type="entry name" value="AAA_31"/>
    <property type="match status" value="1"/>
</dbReference>
<dbReference type="Pfam" id="PF13807">
    <property type="entry name" value="GNVR"/>
    <property type="match status" value="1"/>
</dbReference>
<dbReference type="InterPro" id="IPR032807">
    <property type="entry name" value="GNVR"/>
</dbReference>
<dbReference type="Proteomes" id="UP000809273">
    <property type="component" value="Unassembled WGS sequence"/>
</dbReference>
<keyword evidence="7 21" id="KW-0808">Transferase</keyword>
<protein>
    <recommendedName>
        <fullName evidence="4">non-specific protein-tyrosine kinase</fullName>
        <ecNumber evidence="4">2.7.10.2</ecNumber>
    </recommendedName>
</protein>
<evidence type="ECO:0000256" key="1">
    <source>
        <dbReference type="ARBA" id="ARBA00004429"/>
    </source>
</evidence>
<keyword evidence="6" id="KW-0997">Cell inner membrane</keyword>
<keyword evidence="13 17" id="KW-0472">Membrane</keyword>
<evidence type="ECO:0000256" key="7">
    <source>
        <dbReference type="ARBA" id="ARBA00022679"/>
    </source>
</evidence>
<dbReference type="EC" id="2.7.10.2" evidence="4"/>
<dbReference type="GO" id="GO:0004715">
    <property type="term" value="F:non-membrane spanning protein tyrosine kinase activity"/>
    <property type="evidence" value="ECO:0007669"/>
    <property type="project" value="UniProtKB-EC"/>
</dbReference>
<evidence type="ECO:0000256" key="13">
    <source>
        <dbReference type="ARBA" id="ARBA00023136"/>
    </source>
</evidence>
<dbReference type="InterPro" id="IPR005702">
    <property type="entry name" value="Wzc-like_C"/>
</dbReference>
<keyword evidence="8 17" id="KW-0812">Transmembrane</keyword>
<dbReference type="InterPro" id="IPR027417">
    <property type="entry name" value="P-loop_NTPase"/>
</dbReference>